<gene>
    <name evidence="1" type="ORF">RF11_01465</name>
</gene>
<evidence type="ECO:0000313" key="2">
    <source>
        <dbReference type="Proteomes" id="UP000031668"/>
    </source>
</evidence>
<proteinExistence type="predicted"/>
<dbReference type="Proteomes" id="UP000031668">
    <property type="component" value="Unassembled WGS sequence"/>
</dbReference>
<dbReference type="EMBL" id="JWZT01004203">
    <property type="protein sequence ID" value="KII64581.1"/>
    <property type="molecule type" value="Genomic_DNA"/>
</dbReference>
<dbReference type="SUPFAM" id="SSF50978">
    <property type="entry name" value="WD40 repeat-like"/>
    <property type="match status" value="1"/>
</dbReference>
<keyword evidence="2" id="KW-1185">Reference proteome</keyword>
<dbReference type="InterPro" id="IPR036322">
    <property type="entry name" value="WD40_repeat_dom_sf"/>
</dbReference>
<evidence type="ECO:0000313" key="1">
    <source>
        <dbReference type="EMBL" id="KII64581.1"/>
    </source>
</evidence>
<organism evidence="1 2">
    <name type="scientific">Thelohanellus kitauei</name>
    <name type="common">Myxosporean</name>
    <dbReference type="NCBI Taxonomy" id="669202"/>
    <lineage>
        <taxon>Eukaryota</taxon>
        <taxon>Metazoa</taxon>
        <taxon>Cnidaria</taxon>
        <taxon>Myxozoa</taxon>
        <taxon>Myxosporea</taxon>
        <taxon>Bivalvulida</taxon>
        <taxon>Platysporina</taxon>
        <taxon>Myxobolidae</taxon>
        <taxon>Thelohanellus</taxon>
    </lineage>
</organism>
<dbReference type="OrthoDB" id="10639830at2759"/>
<sequence length="211" mass="24192">MASRVDHRIRIGVSSKVELKLESAFLTYVHRAGISIRSSTEPILCIKFIDDDKTIHCDEKCELILSDLITRRVKSRYATKKDQMVNLDVSLNNLLCNYKNVGFEILDLESFTPFYNFDGERPTFCFTLFTNSGLIIGPGPDSKNIMLIDIRSNRSCIFQSEGHGKLMACHLIDDHYIFGAYEDGNIVFFENTTRLRVSEYKLTNHEGEDFI</sequence>
<comment type="caution">
    <text evidence="1">The sequence shown here is derived from an EMBL/GenBank/DDBJ whole genome shotgun (WGS) entry which is preliminary data.</text>
</comment>
<protein>
    <submittedName>
        <fullName evidence="1">Uncharacterized protein</fullName>
    </submittedName>
</protein>
<dbReference type="AlphaFoldDB" id="A0A0C2MC56"/>
<name>A0A0C2MC56_THEKT</name>
<reference evidence="1 2" key="1">
    <citation type="journal article" date="2014" name="Genome Biol. Evol.">
        <title>The genome of the myxosporean Thelohanellus kitauei shows adaptations to nutrient acquisition within its fish host.</title>
        <authorList>
            <person name="Yang Y."/>
            <person name="Xiong J."/>
            <person name="Zhou Z."/>
            <person name="Huo F."/>
            <person name="Miao W."/>
            <person name="Ran C."/>
            <person name="Liu Y."/>
            <person name="Zhang J."/>
            <person name="Feng J."/>
            <person name="Wang M."/>
            <person name="Wang M."/>
            <person name="Wang L."/>
            <person name="Yao B."/>
        </authorList>
    </citation>
    <scope>NUCLEOTIDE SEQUENCE [LARGE SCALE GENOMIC DNA]</scope>
    <source>
        <strain evidence="1">Wuqing</strain>
    </source>
</reference>
<accession>A0A0C2MC56</accession>